<keyword evidence="6 8" id="KW-0472">Membrane</keyword>
<comment type="caution">
    <text evidence="9">The sequence shown here is derived from an EMBL/GenBank/DDBJ whole genome shotgun (WGS) entry which is preliminary data.</text>
</comment>
<reference evidence="9 10" key="2">
    <citation type="submission" date="2021-10" db="EMBL/GenBank/DDBJ databases">
        <authorList>
            <person name="Piombo E."/>
        </authorList>
    </citation>
    <scope>NUCLEOTIDE SEQUENCE [LARGE SCALE GENOMIC DNA]</scope>
</reference>
<evidence type="ECO:0000256" key="8">
    <source>
        <dbReference type="SAM" id="Phobius"/>
    </source>
</evidence>
<evidence type="ECO:0000256" key="3">
    <source>
        <dbReference type="ARBA" id="ARBA00022989"/>
    </source>
</evidence>
<evidence type="ECO:0000256" key="4">
    <source>
        <dbReference type="ARBA" id="ARBA00023002"/>
    </source>
</evidence>
<keyword evidence="3 8" id="KW-1133">Transmembrane helix</keyword>
<dbReference type="Proteomes" id="UP000775872">
    <property type="component" value="Unassembled WGS sequence"/>
</dbReference>
<keyword evidence="10" id="KW-1185">Reference proteome</keyword>
<evidence type="ECO:0000256" key="7">
    <source>
        <dbReference type="ARBA" id="ARBA00034313"/>
    </source>
</evidence>
<dbReference type="InterPro" id="IPR013901">
    <property type="entry name" value="Anthrone_oxy"/>
</dbReference>
<sequence>MGDISANIGMKAAAVMAGSFLSGGMMSISINVMMDTISDSPQLLKQWARTFYYGIRIFPAISVTTVLLYRYIALNRGVVKRPWGIYVAAGVATFTMVPFTWIFMDPTNKRLFSQGTDLASGHVVELSEVQDLIQKRSWLNITRSLFPLLGAAIGMFATLNHL</sequence>
<evidence type="ECO:0000256" key="2">
    <source>
        <dbReference type="ARBA" id="ARBA00022692"/>
    </source>
</evidence>
<dbReference type="OrthoDB" id="5954308at2759"/>
<reference evidence="10" key="1">
    <citation type="submission" date="2019-06" db="EMBL/GenBank/DDBJ databases">
        <authorList>
            <person name="Broberg M."/>
        </authorList>
    </citation>
    <scope>NUCLEOTIDE SEQUENCE [LARGE SCALE GENOMIC DNA]</scope>
</reference>
<dbReference type="Pfam" id="PF08592">
    <property type="entry name" value="Anthrone_oxy"/>
    <property type="match status" value="1"/>
</dbReference>
<dbReference type="EMBL" id="CABFOC020000042">
    <property type="protein sequence ID" value="CAH0051825.1"/>
    <property type="molecule type" value="Genomic_DNA"/>
</dbReference>
<protein>
    <recommendedName>
        <fullName evidence="11">Noranthrone monooxygenase</fullName>
    </recommendedName>
</protein>
<gene>
    <name evidence="9" type="ORF">CSOL1703_00014477</name>
</gene>
<comment type="subcellular location">
    <subcellularLocation>
        <location evidence="1">Membrane</location>
        <topology evidence="1">Multi-pass membrane protein</topology>
    </subcellularLocation>
</comment>
<evidence type="ECO:0000256" key="6">
    <source>
        <dbReference type="ARBA" id="ARBA00023136"/>
    </source>
</evidence>
<organism evidence="9 10">
    <name type="scientific">Clonostachys solani</name>
    <dbReference type="NCBI Taxonomy" id="160281"/>
    <lineage>
        <taxon>Eukaryota</taxon>
        <taxon>Fungi</taxon>
        <taxon>Dikarya</taxon>
        <taxon>Ascomycota</taxon>
        <taxon>Pezizomycotina</taxon>
        <taxon>Sordariomycetes</taxon>
        <taxon>Hypocreomycetidae</taxon>
        <taxon>Hypocreales</taxon>
        <taxon>Bionectriaceae</taxon>
        <taxon>Clonostachys</taxon>
    </lineage>
</organism>
<evidence type="ECO:0008006" key="11">
    <source>
        <dbReference type="Google" id="ProtNLM"/>
    </source>
</evidence>
<accession>A0A9N9Z974</accession>
<keyword evidence="5" id="KW-0503">Monooxygenase</keyword>
<proteinExistence type="inferred from homology"/>
<feature type="transmembrane region" description="Helical" evidence="8">
    <location>
        <begin position="50"/>
        <end position="71"/>
    </location>
</feature>
<dbReference type="AlphaFoldDB" id="A0A9N9Z974"/>
<dbReference type="GO" id="GO:0004497">
    <property type="term" value="F:monooxygenase activity"/>
    <property type="evidence" value="ECO:0007669"/>
    <property type="project" value="UniProtKB-KW"/>
</dbReference>
<dbReference type="PANTHER" id="PTHR35042">
    <property type="entry name" value="ANTHRONE OXYGENASE ENCC"/>
    <property type="match status" value="1"/>
</dbReference>
<dbReference type="GO" id="GO:0016020">
    <property type="term" value="C:membrane"/>
    <property type="evidence" value="ECO:0007669"/>
    <property type="project" value="UniProtKB-SubCell"/>
</dbReference>
<name>A0A9N9Z974_9HYPO</name>
<evidence type="ECO:0000313" key="9">
    <source>
        <dbReference type="EMBL" id="CAH0051825.1"/>
    </source>
</evidence>
<feature type="transmembrane region" description="Helical" evidence="8">
    <location>
        <begin position="83"/>
        <end position="104"/>
    </location>
</feature>
<dbReference type="PANTHER" id="PTHR35042:SF3">
    <property type="entry name" value="ANTHRONE OXYGENASE-RELATED"/>
    <property type="match status" value="1"/>
</dbReference>
<keyword evidence="2 8" id="KW-0812">Transmembrane</keyword>
<feature type="transmembrane region" description="Helical" evidence="8">
    <location>
        <begin position="12"/>
        <end position="30"/>
    </location>
</feature>
<keyword evidence="4" id="KW-0560">Oxidoreductase</keyword>
<evidence type="ECO:0000256" key="1">
    <source>
        <dbReference type="ARBA" id="ARBA00004141"/>
    </source>
</evidence>
<evidence type="ECO:0000313" key="10">
    <source>
        <dbReference type="Proteomes" id="UP000775872"/>
    </source>
</evidence>
<comment type="similarity">
    <text evidence="7">Belongs to the anthrone oxygenase family.</text>
</comment>
<evidence type="ECO:0000256" key="5">
    <source>
        <dbReference type="ARBA" id="ARBA00023033"/>
    </source>
</evidence>